<gene>
    <name evidence="1" type="ORF">PV04_08513</name>
</gene>
<dbReference type="Proteomes" id="UP000054266">
    <property type="component" value="Unassembled WGS sequence"/>
</dbReference>
<keyword evidence="2" id="KW-1185">Reference proteome</keyword>
<dbReference type="HOGENOM" id="CLU_2108732_0_0_1"/>
<accession>A0A0D2CEM2</accession>
<sequence length="115" mass="12411">MISSRPATRIAAEYSVTNALNLAVIKINGGHRGICITVGVQVCRDVGELAVSPLAIKDEFSAAHTNFRDDVHHSKPPEESISDFVGPSGTAKIFKLDPRWVEIVDGVKDLVTMVI</sequence>
<proteinExistence type="predicted"/>
<dbReference type="AlphaFoldDB" id="A0A0D2CEM2"/>
<evidence type="ECO:0000313" key="1">
    <source>
        <dbReference type="EMBL" id="KIW63516.1"/>
    </source>
</evidence>
<organism evidence="1 2">
    <name type="scientific">Phialophora macrospora</name>
    <dbReference type="NCBI Taxonomy" id="1851006"/>
    <lineage>
        <taxon>Eukaryota</taxon>
        <taxon>Fungi</taxon>
        <taxon>Dikarya</taxon>
        <taxon>Ascomycota</taxon>
        <taxon>Pezizomycotina</taxon>
        <taxon>Eurotiomycetes</taxon>
        <taxon>Chaetothyriomycetidae</taxon>
        <taxon>Chaetothyriales</taxon>
        <taxon>Herpotrichiellaceae</taxon>
        <taxon>Phialophora</taxon>
    </lineage>
</organism>
<evidence type="ECO:0000313" key="2">
    <source>
        <dbReference type="Proteomes" id="UP000054266"/>
    </source>
</evidence>
<protein>
    <submittedName>
        <fullName evidence="1">Uncharacterized protein</fullName>
    </submittedName>
</protein>
<reference evidence="1 2" key="1">
    <citation type="submission" date="2015-01" db="EMBL/GenBank/DDBJ databases">
        <title>The Genome Sequence of Capronia semiimmersa CBS27337.</title>
        <authorList>
            <consortium name="The Broad Institute Genomics Platform"/>
            <person name="Cuomo C."/>
            <person name="de Hoog S."/>
            <person name="Gorbushina A."/>
            <person name="Stielow B."/>
            <person name="Teixiera M."/>
            <person name="Abouelleil A."/>
            <person name="Chapman S.B."/>
            <person name="Priest M."/>
            <person name="Young S.K."/>
            <person name="Wortman J."/>
            <person name="Nusbaum C."/>
            <person name="Birren B."/>
        </authorList>
    </citation>
    <scope>NUCLEOTIDE SEQUENCE [LARGE SCALE GENOMIC DNA]</scope>
    <source>
        <strain evidence="1 2">CBS 27337</strain>
    </source>
</reference>
<dbReference type="EMBL" id="KN846961">
    <property type="protein sequence ID" value="KIW63516.1"/>
    <property type="molecule type" value="Genomic_DNA"/>
</dbReference>
<name>A0A0D2CEM2_9EURO</name>